<evidence type="ECO:0000256" key="6">
    <source>
        <dbReference type="ARBA" id="ARBA00037941"/>
    </source>
</evidence>
<evidence type="ECO:0000256" key="3">
    <source>
        <dbReference type="ARBA" id="ARBA00022827"/>
    </source>
</evidence>
<accession>A0A4R0RPL6</accession>
<gene>
    <name evidence="10" type="ORF">EIP91_004244</name>
</gene>
<dbReference type="Proteomes" id="UP000292702">
    <property type="component" value="Unassembled WGS sequence"/>
</dbReference>
<evidence type="ECO:0000256" key="2">
    <source>
        <dbReference type="ARBA" id="ARBA00022630"/>
    </source>
</evidence>
<dbReference type="STRING" id="92696.A0A4R0RPL6"/>
<keyword evidence="11" id="KW-1185">Reference proteome</keyword>
<proteinExistence type="inferred from homology"/>
<protein>
    <recommendedName>
        <fullName evidence="8">L-2-hydroxyglutarate dehydrogenase, mitochondrial</fullName>
        <ecNumber evidence="7">1.1.99.2</ecNumber>
    </recommendedName>
</protein>
<evidence type="ECO:0000259" key="9">
    <source>
        <dbReference type="Pfam" id="PF01266"/>
    </source>
</evidence>
<dbReference type="Gene3D" id="3.30.9.10">
    <property type="entry name" value="D-Amino Acid Oxidase, subunit A, domain 2"/>
    <property type="match status" value="1"/>
</dbReference>
<name>A0A4R0RPL6_9APHY</name>
<evidence type="ECO:0000313" key="11">
    <source>
        <dbReference type="Proteomes" id="UP000292702"/>
    </source>
</evidence>
<dbReference type="EMBL" id="RWJN01000242">
    <property type="protein sequence ID" value="TCD64334.1"/>
    <property type="molecule type" value="Genomic_DNA"/>
</dbReference>
<keyword evidence="3" id="KW-0274">FAD</keyword>
<keyword evidence="4" id="KW-0560">Oxidoreductase</keyword>
<comment type="cofactor">
    <cofactor evidence="1">
        <name>FAD</name>
        <dbReference type="ChEBI" id="CHEBI:57692"/>
    </cofactor>
</comment>
<keyword evidence="2" id="KW-0285">Flavoprotein</keyword>
<evidence type="ECO:0000256" key="5">
    <source>
        <dbReference type="ARBA" id="ARBA00036066"/>
    </source>
</evidence>
<sequence>MQIRSLKAALNSNGYYKYKKPDSTVDFLVVGGGVIGLSIAQRLAQRFPSKSTIVAERHGSAGQETRYFVKKSLVEARIVAIYGFNGMLLTVKCIGLYYPQHSLKTKLCIRGRRMLYERCEQYKIPYSKVGKLVVAQEHQKPYIENLHAKAQQISRAASNDHILPTKLISGDEARAYEPTLSQSIAAALWSPETGIVDSHSFMESLEMDITESVGGELAYSTKVVRVDPHVGPALAEGAPTDDVPENGWVVQTVTGGAEESDTMLARTVINASGLSGNLILNSLLPDDQRIPMFYARGSYASCHAPSVSGISHLIYPCPDTGGREQHAFQSLGTHLTIDLHGKVRFGPDIEWLDPEPDASPDFWQQHLVPDDSRLEQMSQAIGEYLHGVTTDSLQPDYSGIRPKQVGPTGGFQDFTFRIDRPWSMPGVSVSSNPRGKGGSPMITLLGIESPGLTSSLAIAAMVVDDIISKEFPEDEGM</sequence>
<dbReference type="SUPFAM" id="SSF51905">
    <property type="entry name" value="FAD/NAD(P)-binding domain"/>
    <property type="match status" value="1"/>
</dbReference>
<comment type="caution">
    <text evidence="10">The sequence shown here is derived from an EMBL/GenBank/DDBJ whole genome shotgun (WGS) entry which is preliminary data.</text>
</comment>
<dbReference type="AlphaFoldDB" id="A0A4R0RPL6"/>
<feature type="domain" description="FAD dependent oxidoreductase" evidence="9">
    <location>
        <begin position="26"/>
        <end position="464"/>
    </location>
</feature>
<dbReference type="OrthoDB" id="498204at2759"/>
<comment type="catalytic activity">
    <reaction evidence="5">
        <text>(S)-2-hydroxyglutarate + A = 2-oxoglutarate + AH2</text>
        <dbReference type="Rhea" id="RHEA:21252"/>
        <dbReference type="ChEBI" id="CHEBI:13193"/>
        <dbReference type="ChEBI" id="CHEBI:16782"/>
        <dbReference type="ChEBI" id="CHEBI:16810"/>
        <dbReference type="ChEBI" id="CHEBI:17499"/>
        <dbReference type="EC" id="1.1.99.2"/>
    </reaction>
</comment>
<dbReference type="InterPro" id="IPR036188">
    <property type="entry name" value="FAD/NAD-bd_sf"/>
</dbReference>
<dbReference type="Gene3D" id="3.50.50.60">
    <property type="entry name" value="FAD/NAD(P)-binding domain"/>
    <property type="match status" value="2"/>
</dbReference>
<reference evidence="10 11" key="1">
    <citation type="submission" date="2018-11" db="EMBL/GenBank/DDBJ databases">
        <title>Genome assembly of Steccherinum ochraceum LE-BIN_3174, the white-rot fungus of the Steccherinaceae family (The Residual Polyporoid clade, Polyporales, Basidiomycota).</title>
        <authorList>
            <person name="Fedorova T.V."/>
            <person name="Glazunova O.A."/>
            <person name="Landesman E.O."/>
            <person name="Moiseenko K.V."/>
            <person name="Psurtseva N.V."/>
            <person name="Savinova O.S."/>
            <person name="Shakhova N.V."/>
            <person name="Tyazhelova T.V."/>
            <person name="Vasina D.V."/>
        </authorList>
    </citation>
    <scope>NUCLEOTIDE SEQUENCE [LARGE SCALE GENOMIC DNA]</scope>
    <source>
        <strain evidence="10 11">LE-BIN_3174</strain>
    </source>
</reference>
<dbReference type="EC" id="1.1.99.2" evidence="7"/>
<organism evidence="10 11">
    <name type="scientific">Steccherinum ochraceum</name>
    <dbReference type="NCBI Taxonomy" id="92696"/>
    <lineage>
        <taxon>Eukaryota</taxon>
        <taxon>Fungi</taxon>
        <taxon>Dikarya</taxon>
        <taxon>Basidiomycota</taxon>
        <taxon>Agaricomycotina</taxon>
        <taxon>Agaricomycetes</taxon>
        <taxon>Polyporales</taxon>
        <taxon>Steccherinaceae</taxon>
        <taxon>Steccherinum</taxon>
    </lineage>
</organism>
<dbReference type="GO" id="GO:0047545">
    <property type="term" value="F:(S)-2-hydroxyglutarate dehydrogenase activity"/>
    <property type="evidence" value="ECO:0007669"/>
    <property type="project" value="UniProtKB-EC"/>
</dbReference>
<evidence type="ECO:0000256" key="7">
    <source>
        <dbReference type="ARBA" id="ARBA00038878"/>
    </source>
</evidence>
<dbReference type="InterPro" id="IPR006076">
    <property type="entry name" value="FAD-dep_OxRdtase"/>
</dbReference>
<evidence type="ECO:0000313" key="10">
    <source>
        <dbReference type="EMBL" id="TCD64334.1"/>
    </source>
</evidence>
<evidence type="ECO:0000256" key="1">
    <source>
        <dbReference type="ARBA" id="ARBA00001974"/>
    </source>
</evidence>
<dbReference type="PANTHER" id="PTHR43104:SF4">
    <property type="entry name" value="L-2-HYDROXYGLUTARATE DEHYDROGENASE, MITOCHONDRIAL"/>
    <property type="match status" value="1"/>
</dbReference>
<evidence type="ECO:0000256" key="4">
    <source>
        <dbReference type="ARBA" id="ARBA00023002"/>
    </source>
</evidence>
<evidence type="ECO:0000256" key="8">
    <source>
        <dbReference type="ARBA" id="ARBA00041137"/>
    </source>
</evidence>
<comment type="similarity">
    <text evidence="6">Belongs to the L2HGDH family.</text>
</comment>
<dbReference type="Pfam" id="PF01266">
    <property type="entry name" value="DAO"/>
    <property type="match status" value="1"/>
</dbReference>
<dbReference type="PANTHER" id="PTHR43104">
    <property type="entry name" value="L-2-HYDROXYGLUTARATE DEHYDROGENASE, MITOCHONDRIAL"/>
    <property type="match status" value="1"/>
</dbReference>